<reference evidence="1 2" key="1">
    <citation type="submission" date="2019-11" db="EMBL/GenBank/DDBJ databases">
        <title>Whole genome sequence of Oryza granulata.</title>
        <authorList>
            <person name="Li W."/>
        </authorList>
    </citation>
    <scope>NUCLEOTIDE SEQUENCE [LARGE SCALE GENOMIC DNA]</scope>
    <source>
        <strain evidence="2">cv. Menghai</strain>
        <tissue evidence="1">Leaf</tissue>
    </source>
</reference>
<gene>
    <name evidence="1" type="ORF">E2562_029478</name>
</gene>
<name>A0A6G1DQP9_9ORYZ</name>
<organism evidence="1 2">
    <name type="scientific">Oryza meyeriana var. granulata</name>
    <dbReference type="NCBI Taxonomy" id="110450"/>
    <lineage>
        <taxon>Eukaryota</taxon>
        <taxon>Viridiplantae</taxon>
        <taxon>Streptophyta</taxon>
        <taxon>Embryophyta</taxon>
        <taxon>Tracheophyta</taxon>
        <taxon>Spermatophyta</taxon>
        <taxon>Magnoliopsida</taxon>
        <taxon>Liliopsida</taxon>
        <taxon>Poales</taxon>
        <taxon>Poaceae</taxon>
        <taxon>BOP clade</taxon>
        <taxon>Oryzoideae</taxon>
        <taxon>Oryzeae</taxon>
        <taxon>Oryzinae</taxon>
        <taxon>Oryza</taxon>
        <taxon>Oryza meyeriana</taxon>
    </lineage>
</organism>
<keyword evidence="2" id="KW-1185">Reference proteome</keyword>
<dbReference type="Proteomes" id="UP000479710">
    <property type="component" value="Unassembled WGS sequence"/>
</dbReference>
<dbReference type="AlphaFoldDB" id="A0A6G1DQP9"/>
<evidence type="ECO:0000313" key="2">
    <source>
        <dbReference type="Proteomes" id="UP000479710"/>
    </source>
</evidence>
<accession>A0A6G1DQP9</accession>
<comment type="caution">
    <text evidence="1">The sequence shown here is derived from an EMBL/GenBank/DDBJ whole genome shotgun (WGS) entry which is preliminary data.</text>
</comment>
<protein>
    <submittedName>
        <fullName evidence="1">Uncharacterized protein</fullName>
    </submittedName>
</protein>
<evidence type="ECO:0000313" key="1">
    <source>
        <dbReference type="EMBL" id="KAF0914542.1"/>
    </source>
</evidence>
<dbReference type="EMBL" id="SPHZ02000006">
    <property type="protein sequence ID" value="KAF0914542.1"/>
    <property type="molecule type" value="Genomic_DNA"/>
</dbReference>
<proteinExistence type="predicted"/>
<sequence>MVGRNLVHASDVGPDLSDGPCDICLCCPGDELLLDADLPGTEELLLDIDLSGADVLDLDALL</sequence>